<keyword evidence="2" id="KW-1003">Cell membrane</keyword>
<reference evidence="8 9" key="1">
    <citation type="submission" date="2018-03" db="EMBL/GenBank/DDBJ databases">
        <title>Genome sequence of Clostridium vincentii DSM 10228.</title>
        <authorList>
            <person name="Poehlein A."/>
            <person name="Daniel R."/>
        </authorList>
    </citation>
    <scope>NUCLEOTIDE SEQUENCE [LARGE SCALE GENOMIC DNA]</scope>
    <source>
        <strain evidence="8 9">DSM 10228</strain>
    </source>
</reference>
<dbReference type="InterPro" id="IPR007168">
    <property type="entry name" value="Phageshock_PspC_N"/>
</dbReference>
<dbReference type="OrthoDB" id="9815286at2"/>
<evidence type="ECO:0000256" key="4">
    <source>
        <dbReference type="ARBA" id="ARBA00022989"/>
    </source>
</evidence>
<dbReference type="InterPro" id="IPR052027">
    <property type="entry name" value="PspC"/>
</dbReference>
<keyword evidence="5 6" id="KW-0472">Membrane</keyword>
<evidence type="ECO:0000256" key="1">
    <source>
        <dbReference type="ARBA" id="ARBA00004162"/>
    </source>
</evidence>
<proteinExistence type="predicted"/>
<keyword evidence="4 6" id="KW-1133">Transmembrane helix</keyword>
<comment type="caution">
    <text evidence="8">The sequence shown here is derived from an EMBL/GenBank/DDBJ whole genome shotgun (WGS) entry which is preliminary data.</text>
</comment>
<gene>
    <name evidence="8" type="primary">pspC</name>
    <name evidence="8" type="ORF">CLVI_18430</name>
</gene>
<dbReference type="Proteomes" id="UP000239471">
    <property type="component" value="Unassembled WGS sequence"/>
</dbReference>
<sequence>MTTGKKLYKIKNEGKILGVCAGVAEYLGADVTLIRILWVLAVCALGTGIALYIIAALIMPDKSDIFNNPNNFQ</sequence>
<dbReference type="GO" id="GO:0005886">
    <property type="term" value="C:plasma membrane"/>
    <property type="evidence" value="ECO:0007669"/>
    <property type="project" value="UniProtKB-SubCell"/>
</dbReference>
<evidence type="ECO:0000313" key="9">
    <source>
        <dbReference type="Proteomes" id="UP000239471"/>
    </source>
</evidence>
<feature type="domain" description="Phage shock protein PspC N-terminal" evidence="7">
    <location>
        <begin position="5"/>
        <end position="61"/>
    </location>
</feature>
<feature type="transmembrane region" description="Helical" evidence="6">
    <location>
        <begin position="36"/>
        <end position="58"/>
    </location>
</feature>
<evidence type="ECO:0000256" key="2">
    <source>
        <dbReference type="ARBA" id="ARBA00022475"/>
    </source>
</evidence>
<accession>A0A2T0BEU7</accession>
<evidence type="ECO:0000259" key="7">
    <source>
        <dbReference type="Pfam" id="PF04024"/>
    </source>
</evidence>
<evidence type="ECO:0000256" key="3">
    <source>
        <dbReference type="ARBA" id="ARBA00022692"/>
    </source>
</evidence>
<keyword evidence="3 6" id="KW-0812">Transmembrane</keyword>
<name>A0A2T0BEU7_9CLOT</name>
<protein>
    <submittedName>
        <fullName evidence="8">Phage shock protein C</fullName>
    </submittedName>
</protein>
<dbReference type="RefSeq" id="WP_106059818.1">
    <property type="nucleotide sequence ID" value="NZ_PVXQ01000017.1"/>
</dbReference>
<dbReference type="Pfam" id="PF04024">
    <property type="entry name" value="PspC"/>
    <property type="match status" value="1"/>
</dbReference>
<dbReference type="AlphaFoldDB" id="A0A2T0BEU7"/>
<evidence type="ECO:0000256" key="6">
    <source>
        <dbReference type="SAM" id="Phobius"/>
    </source>
</evidence>
<evidence type="ECO:0000313" key="8">
    <source>
        <dbReference type="EMBL" id="PRR82337.1"/>
    </source>
</evidence>
<dbReference type="PANTHER" id="PTHR33885">
    <property type="entry name" value="PHAGE SHOCK PROTEIN C"/>
    <property type="match status" value="1"/>
</dbReference>
<evidence type="ECO:0000256" key="5">
    <source>
        <dbReference type="ARBA" id="ARBA00023136"/>
    </source>
</evidence>
<dbReference type="PANTHER" id="PTHR33885:SF3">
    <property type="entry name" value="PHAGE SHOCK PROTEIN C"/>
    <property type="match status" value="1"/>
</dbReference>
<comment type="subcellular location">
    <subcellularLocation>
        <location evidence="1">Cell membrane</location>
        <topology evidence="1">Single-pass membrane protein</topology>
    </subcellularLocation>
</comment>
<keyword evidence="9" id="KW-1185">Reference proteome</keyword>
<dbReference type="EMBL" id="PVXQ01000017">
    <property type="protein sequence ID" value="PRR82337.1"/>
    <property type="molecule type" value="Genomic_DNA"/>
</dbReference>
<organism evidence="8 9">
    <name type="scientific">Clostridium vincentii</name>
    <dbReference type="NCBI Taxonomy" id="52704"/>
    <lineage>
        <taxon>Bacteria</taxon>
        <taxon>Bacillati</taxon>
        <taxon>Bacillota</taxon>
        <taxon>Clostridia</taxon>
        <taxon>Eubacteriales</taxon>
        <taxon>Clostridiaceae</taxon>
        <taxon>Clostridium</taxon>
    </lineage>
</organism>